<dbReference type="Gene3D" id="3.30.420.190">
    <property type="entry name" value="conserved archaeal protein q6m145"/>
    <property type="match status" value="1"/>
</dbReference>
<dbReference type="Gene3D" id="3.30.420.40">
    <property type="match status" value="1"/>
</dbReference>
<evidence type="ECO:0000313" key="2">
    <source>
        <dbReference type="EMBL" id="QDV24478.1"/>
    </source>
</evidence>
<dbReference type="AlphaFoldDB" id="A0A518G7B4"/>
<evidence type="ECO:0000313" key="3">
    <source>
        <dbReference type="Proteomes" id="UP000318017"/>
    </source>
</evidence>
<dbReference type="InterPro" id="IPR002821">
    <property type="entry name" value="Hydantoinase_A"/>
</dbReference>
<dbReference type="EMBL" id="CP036298">
    <property type="protein sequence ID" value="QDV24478.1"/>
    <property type="molecule type" value="Genomic_DNA"/>
</dbReference>
<name>A0A518G7B4_9BACT</name>
<keyword evidence="3" id="KW-1185">Reference proteome</keyword>
<dbReference type="InterPro" id="IPR043129">
    <property type="entry name" value="ATPase_NBD"/>
</dbReference>
<dbReference type="SUPFAM" id="SSF53067">
    <property type="entry name" value="Actin-like ATPase domain"/>
    <property type="match status" value="1"/>
</dbReference>
<sequence>MSSLASPTIVGADIGGANLKLSDTTGRCVSRAFPMWLEHQHLGQVVRNMLTATDWINLEQVHLALTLTGELADCYATRRQGVKHIIESISSAVPTAGISVYGVDGTWYSAEDACLSPWTVAASNWHALANWICKSQRFSPSTLHAIVDIGSTTTDIIPLVDAQIATTAQTDRQRMQLSQLVYTGMERTPLAMVLSEVSLAIDDPQVPIACPLMAERFATMDDVYLVLGLTPEQSHNCDTADGRPRDIQSATARLARMIGEDAETLSSELIGTLATQALDAQARRVAAALDTNLRAAGCVGSAKILLTGHGTALFRQAQVHSAFSIETVALSDILSPEAARVAPALAAAQLCSMDRAEQHA</sequence>
<accession>A0A518G7B4</accession>
<dbReference type="Proteomes" id="UP000318017">
    <property type="component" value="Chromosome"/>
</dbReference>
<reference evidence="2 3" key="1">
    <citation type="submission" date="2019-02" db="EMBL/GenBank/DDBJ databases">
        <title>Deep-cultivation of Planctomycetes and their phenomic and genomic characterization uncovers novel biology.</title>
        <authorList>
            <person name="Wiegand S."/>
            <person name="Jogler M."/>
            <person name="Boedeker C."/>
            <person name="Pinto D."/>
            <person name="Vollmers J."/>
            <person name="Rivas-Marin E."/>
            <person name="Kohn T."/>
            <person name="Peeters S.H."/>
            <person name="Heuer A."/>
            <person name="Rast P."/>
            <person name="Oberbeckmann S."/>
            <person name="Bunk B."/>
            <person name="Jeske O."/>
            <person name="Meyerdierks A."/>
            <person name="Storesund J.E."/>
            <person name="Kallscheuer N."/>
            <person name="Luecker S."/>
            <person name="Lage O.M."/>
            <person name="Pohl T."/>
            <person name="Merkel B.J."/>
            <person name="Hornburger P."/>
            <person name="Mueller R.-W."/>
            <person name="Bruemmer F."/>
            <person name="Labrenz M."/>
            <person name="Spormann A.M."/>
            <person name="Op den Camp H."/>
            <person name="Overmann J."/>
            <person name="Amann R."/>
            <person name="Jetten M.S.M."/>
            <person name="Mascher T."/>
            <person name="Medema M.H."/>
            <person name="Devos D.P."/>
            <person name="Kaster A.-K."/>
            <person name="Ovreas L."/>
            <person name="Rohde M."/>
            <person name="Galperin M.Y."/>
            <person name="Jogler C."/>
        </authorList>
    </citation>
    <scope>NUCLEOTIDE SEQUENCE [LARGE SCALE GENOMIC DNA]</scope>
    <source>
        <strain evidence="2 3">Q31a</strain>
    </source>
</reference>
<feature type="domain" description="Hydantoinase A/oxoprolinase" evidence="1">
    <location>
        <begin position="64"/>
        <end position="349"/>
    </location>
</feature>
<dbReference type="InterPro" id="IPR002756">
    <property type="entry name" value="MfnF"/>
</dbReference>
<dbReference type="KEGG" id="ahel:Q31a_27960"/>
<proteinExistence type="predicted"/>
<protein>
    <submittedName>
        <fullName evidence="2">Hydantoinase/oxoprolinase</fullName>
    </submittedName>
</protein>
<gene>
    <name evidence="2" type="ORF">Q31a_27960</name>
</gene>
<dbReference type="GO" id="GO:0016787">
    <property type="term" value="F:hydrolase activity"/>
    <property type="evidence" value="ECO:0007669"/>
    <property type="project" value="InterPro"/>
</dbReference>
<dbReference type="RefSeq" id="WP_145078161.1">
    <property type="nucleotide sequence ID" value="NZ_CP036298.1"/>
</dbReference>
<dbReference type="Pfam" id="PF01968">
    <property type="entry name" value="Hydantoinase_A"/>
    <property type="match status" value="1"/>
</dbReference>
<dbReference type="NCBIfam" id="TIGR03123">
    <property type="entry name" value="one_C_unchar_1"/>
    <property type="match status" value="1"/>
</dbReference>
<organism evidence="2 3">
    <name type="scientific">Aureliella helgolandensis</name>
    <dbReference type="NCBI Taxonomy" id="2527968"/>
    <lineage>
        <taxon>Bacteria</taxon>
        <taxon>Pseudomonadati</taxon>
        <taxon>Planctomycetota</taxon>
        <taxon>Planctomycetia</taxon>
        <taxon>Pirellulales</taxon>
        <taxon>Pirellulaceae</taxon>
        <taxon>Aureliella</taxon>
    </lineage>
</organism>
<evidence type="ECO:0000259" key="1">
    <source>
        <dbReference type="Pfam" id="PF01968"/>
    </source>
</evidence>
<dbReference type="OrthoDB" id="1792672at2"/>